<keyword evidence="8" id="KW-0539">Nucleus</keyword>
<dbReference type="Pfam" id="PF24105">
    <property type="entry name" value="Beta-prop_CAF1B_HIR1"/>
    <property type="match status" value="1"/>
</dbReference>
<evidence type="ECO:0000313" key="13">
    <source>
        <dbReference type="Proteomes" id="UP001168821"/>
    </source>
</evidence>
<feature type="domain" description="Protein HIRA-like C-terminal" evidence="10">
    <location>
        <begin position="445"/>
        <end position="562"/>
    </location>
</feature>
<protein>
    <recommendedName>
        <fullName evidence="14">WD repeat-containing protein 55 homolog</fullName>
    </recommendedName>
</protein>
<evidence type="ECO:0000256" key="2">
    <source>
        <dbReference type="ARBA" id="ARBA00007306"/>
    </source>
</evidence>
<dbReference type="GO" id="GO:0005634">
    <property type="term" value="C:nucleus"/>
    <property type="evidence" value="ECO:0007669"/>
    <property type="project" value="UniProtKB-SubCell"/>
</dbReference>
<dbReference type="Proteomes" id="UP001168821">
    <property type="component" value="Unassembled WGS sequence"/>
</dbReference>
<dbReference type="PANTHER" id="PTHR13831">
    <property type="entry name" value="MEMBER OF THE HIR1 FAMILY OF WD-REPEAT PROTEINS"/>
    <property type="match status" value="1"/>
</dbReference>
<dbReference type="GO" id="GO:0006351">
    <property type="term" value="P:DNA-templated transcription"/>
    <property type="evidence" value="ECO:0007669"/>
    <property type="project" value="InterPro"/>
</dbReference>
<sequence length="576" mass="64831">MYEKIITNSYLKEEYTQEAFFHYDFPSIYRTLLEESPTNYVSDPHQAKSFNNLKTLFDLLYHPAALSFNQGTPIYSIHWHPDNQRFVTAGDSVKVWSVLSLFKESTDKDEKGHKLLCTISYHIGSVNCARFSVDGRFLATGGDDKSVILCEVKTGYATKVFGSSDKNYENWVIRKTFKGHSADVVDLAWKPKGAPLLASASLDSTVIVWNSATLGSRFFYINYRFYVDCSCVVEQQAVLRGHTNMVKGVSWDPIGEFIATQSDDRSVIIWRTRDWSIEARITRGFENTSSSTFFRRPRQTISHWSPDGSYIVAAHARKDKLPVAAVIKRNSWALAYGFVGHERPVSVVSWNRHFYNAVDKPTAYCAVGGQDNALTIWSNRKARAVVGARDIFADSIVDLAWSGEGLNLLCCSLEGSVVLLSFEEKELGRKLSPKEVVISRLLRLRALPQFYMESPASFLHATNEYLLIITVNGRCSVWLFFLRNVLQGAAVLRRVPMDHLCYQNKGAALEQESIEGESALLSCLITPKGMPAIITSALHAYLYDNELGAWILVAREDDPITSSSDFYNSFPPLVCL</sequence>
<dbReference type="InterPro" id="IPR031120">
    <property type="entry name" value="HIR1-like"/>
</dbReference>
<dbReference type="PROSITE" id="PS50082">
    <property type="entry name" value="WD_REPEATS_2"/>
    <property type="match status" value="3"/>
</dbReference>
<evidence type="ECO:0000256" key="1">
    <source>
        <dbReference type="ARBA" id="ARBA00004123"/>
    </source>
</evidence>
<organism evidence="12 13">
    <name type="scientific">Zophobas morio</name>
    <dbReference type="NCBI Taxonomy" id="2755281"/>
    <lineage>
        <taxon>Eukaryota</taxon>
        <taxon>Metazoa</taxon>
        <taxon>Ecdysozoa</taxon>
        <taxon>Arthropoda</taxon>
        <taxon>Hexapoda</taxon>
        <taxon>Insecta</taxon>
        <taxon>Pterygota</taxon>
        <taxon>Neoptera</taxon>
        <taxon>Endopterygota</taxon>
        <taxon>Coleoptera</taxon>
        <taxon>Polyphaga</taxon>
        <taxon>Cucujiformia</taxon>
        <taxon>Tenebrionidae</taxon>
        <taxon>Zophobas</taxon>
    </lineage>
</organism>
<gene>
    <name evidence="12" type="ORF">Zmor_004520</name>
</gene>
<evidence type="ECO:0000259" key="11">
    <source>
        <dbReference type="Pfam" id="PF24105"/>
    </source>
</evidence>
<keyword evidence="6" id="KW-0805">Transcription regulation</keyword>
<dbReference type="Pfam" id="PF07569">
    <property type="entry name" value="Hira"/>
    <property type="match status" value="1"/>
</dbReference>
<evidence type="ECO:0000256" key="6">
    <source>
        <dbReference type="ARBA" id="ARBA00023015"/>
    </source>
</evidence>
<feature type="domain" description="CAF1B/HIR1 beta-propeller" evidence="11">
    <location>
        <begin position="66"/>
        <end position="427"/>
    </location>
</feature>
<dbReference type="InterPro" id="IPR036322">
    <property type="entry name" value="WD40_repeat_dom_sf"/>
</dbReference>
<feature type="repeat" description="WD" evidence="9">
    <location>
        <begin position="239"/>
        <end position="270"/>
    </location>
</feature>
<evidence type="ECO:0000256" key="7">
    <source>
        <dbReference type="ARBA" id="ARBA00023163"/>
    </source>
</evidence>
<keyword evidence="3 9" id="KW-0853">WD repeat</keyword>
<dbReference type="PROSITE" id="PS50294">
    <property type="entry name" value="WD_REPEATS_REGION"/>
    <property type="match status" value="2"/>
</dbReference>
<keyword evidence="13" id="KW-1185">Reference proteome</keyword>
<dbReference type="InterPro" id="IPR015943">
    <property type="entry name" value="WD40/YVTN_repeat-like_dom_sf"/>
</dbReference>
<dbReference type="EMBL" id="JALNTZ010000197">
    <property type="protein sequence ID" value="KAJ3636352.1"/>
    <property type="molecule type" value="Genomic_DNA"/>
</dbReference>
<dbReference type="InterPro" id="IPR055410">
    <property type="entry name" value="Beta-prop_CAF1B_HIR1"/>
</dbReference>
<dbReference type="SMART" id="SM00320">
    <property type="entry name" value="WD40"/>
    <property type="match status" value="6"/>
</dbReference>
<comment type="subcellular location">
    <subcellularLocation>
        <location evidence="1">Nucleus</location>
    </subcellularLocation>
</comment>
<dbReference type="GO" id="GO:0006338">
    <property type="term" value="P:chromatin remodeling"/>
    <property type="evidence" value="ECO:0007669"/>
    <property type="project" value="InterPro"/>
</dbReference>
<dbReference type="SUPFAM" id="SSF50978">
    <property type="entry name" value="WD40 repeat-like"/>
    <property type="match status" value="1"/>
</dbReference>
<comment type="caution">
    <text evidence="12">The sequence shown here is derived from an EMBL/GenBank/DDBJ whole genome shotgun (WGS) entry which is preliminary data.</text>
</comment>
<proteinExistence type="inferred from homology"/>
<feature type="repeat" description="WD" evidence="9">
    <location>
        <begin position="119"/>
        <end position="160"/>
    </location>
</feature>
<dbReference type="GO" id="GO:0000785">
    <property type="term" value="C:chromatin"/>
    <property type="evidence" value="ECO:0007669"/>
    <property type="project" value="TreeGrafter"/>
</dbReference>
<evidence type="ECO:0000256" key="5">
    <source>
        <dbReference type="ARBA" id="ARBA00022853"/>
    </source>
</evidence>
<keyword evidence="4" id="KW-0677">Repeat</keyword>
<keyword evidence="7" id="KW-0804">Transcription</keyword>
<evidence type="ECO:0000256" key="4">
    <source>
        <dbReference type="ARBA" id="ARBA00022737"/>
    </source>
</evidence>
<dbReference type="PANTHER" id="PTHR13831:SF0">
    <property type="entry name" value="PROTEIN HIRA"/>
    <property type="match status" value="1"/>
</dbReference>
<dbReference type="AlphaFoldDB" id="A0AA38HLP8"/>
<dbReference type="InterPro" id="IPR011494">
    <property type="entry name" value="HIRA-like_C"/>
</dbReference>
<dbReference type="GO" id="GO:0031491">
    <property type="term" value="F:nucleosome binding"/>
    <property type="evidence" value="ECO:0007669"/>
    <property type="project" value="TreeGrafter"/>
</dbReference>
<keyword evidence="5" id="KW-0156">Chromatin regulator</keyword>
<evidence type="ECO:0000259" key="10">
    <source>
        <dbReference type="Pfam" id="PF07569"/>
    </source>
</evidence>
<evidence type="ECO:0008006" key="14">
    <source>
        <dbReference type="Google" id="ProtNLM"/>
    </source>
</evidence>
<feature type="repeat" description="WD" evidence="9">
    <location>
        <begin position="177"/>
        <end position="210"/>
    </location>
</feature>
<reference evidence="12" key="1">
    <citation type="journal article" date="2023" name="G3 (Bethesda)">
        <title>Whole genome assemblies of Zophobas morio and Tenebrio molitor.</title>
        <authorList>
            <person name="Kaur S."/>
            <person name="Stinson S.A."/>
            <person name="diCenzo G.C."/>
        </authorList>
    </citation>
    <scope>NUCLEOTIDE SEQUENCE</scope>
    <source>
        <strain evidence="12">QUZm001</strain>
    </source>
</reference>
<evidence type="ECO:0000256" key="8">
    <source>
        <dbReference type="ARBA" id="ARBA00023242"/>
    </source>
</evidence>
<name>A0AA38HLP8_9CUCU</name>
<comment type="similarity">
    <text evidence="2">Belongs to the WD repeat HIR1 family.</text>
</comment>
<dbReference type="Gene3D" id="2.130.10.10">
    <property type="entry name" value="YVTN repeat-like/Quinoprotein amine dehydrogenase"/>
    <property type="match status" value="2"/>
</dbReference>
<evidence type="ECO:0000313" key="12">
    <source>
        <dbReference type="EMBL" id="KAJ3636352.1"/>
    </source>
</evidence>
<dbReference type="GO" id="GO:0006355">
    <property type="term" value="P:regulation of DNA-templated transcription"/>
    <property type="evidence" value="ECO:0007669"/>
    <property type="project" value="InterPro"/>
</dbReference>
<evidence type="ECO:0000256" key="9">
    <source>
        <dbReference type="PROSITE-ProRule" id="PRU00221"/>
    </source>
</evidence>
<dbReference type="InterPro" id="IPR001680">
    <property type="entry name" value="WD40_rpt"/>
</dbReference>
<dbReference type="GO" id="GO:0000417">
    <property type="term" value="C:HIR complex"/>
    <property type="evidence" value="ECO:0007669"/>
    <property type="project" value="TreeGrafter"/>
</dbReference>
<accession>A0AA38HLP8</accession>
<evidence type="ECO:0000256" key="3">
    <source>
        <dbReference type="ARBA" id="ARBA00022574"/>
    </source>
</evidence>